<name>A0A7W8X5R7_9HYPH</name>
<protein>
    <submittedName>
        <fullName evidence="1">Uncharacterized protein</fullName>
    </submittedName>
</protein>
<gene>
    <name evidence="1" type="ORF">GGD55_001126</name>
</gene>
<accession>A0A7W8X5R7</accession>
<dbReference type="Proteomes" id="UP000585507">
    <property type="component" value="Unassembled WGS sequence"/>
</dbReference>
<dbReference type="EMBL" id="JACHBK010000002">
    <property type="protein sequence ID" value="MBB5534455.1"/>
    <property type="molecule type" value="Genomic_DNA"/>
</dbReference>
<evidence type="ECO:0000313" key="2">
    <source>
        <dbReference type="Proteomes" id="UP000585507"/>
    </source>
</evidence>
<organism evidence="1 2">
    <name type="scientific">Rhizobium giardinii</name>
    <dbReference type="NCBI Taxonomy" id="56731"/>
    <lineage>
        <taxon>Bacteria</taxon>
        <taxon>Pseudomonadati</taxon>
        <taxon>Pseudomonadota</taxon>
        <taxon>Alphaproteobacteria</taxon>
        <taxon>Hyphomicrobiales</taxon>
        <taxon>Rhizobiaceae</taxon>
        <taxon>Rhizobium/Agrobacterium group</taxon>
        <taxon>Rhizobium</taxon>
    </lineage>
</organism>
<reference evidence="1 2" key="1">
    <citation type="submission" date="2020-08" db="EMBL/GenBank/DDBJ databases">
        <title>Genomic Encyclopedia of Type Strains, Phase IV (KMG-V): Genome sequencing to study the core and pangenomes of soil and plant-associated prokaryotes.</title>
        <authorList>
            <person name="Whitman W."/>
        </authorList>
    </citation>
    <scope>NUCLEOTIDE SEQUENCE [LARGE SCALE GENOMIC DNA]</scope>
    <source>
        <strain evidence="1 2">SEMIA 4084</strain>
    </source>
</reference>
<comment type="caution">
    <text evidence="1">The sequence shown here is derived from an EMBL/GenBank/DDBJ whole genome shotgun (WGS) entry which is preliminary data.</text>
</comment>
<dbReference type="AlphaFoldDB" id="A0A7W8X5R7"/>
<keyword evidence="2" id="KW-1185">Reference proteome</keyword>
<proteinExistence type="predicted"/>
<evidence type="ECO:0000313" key="1">
    <source>
        <dbReference type="EMBL" id="MBB5534455.1"/>
    </source>
</evidence>
<sequence>MGSAGRAACGYKNTGAIMVGIVTGLNGTRLNFWE</sequence>